<keyword evidence="6 10" id="KW-0269">Exonuclease</keyword>
<dbReference type="RefSeq" id="WP_251262715.1">
    <property type="nucleotide sequence ID" value="NZ_JAMQGP010000009.1"/>
</dbReference>
<gene>
    <name evidence="10 12" type="primary">recC</name>
    <name evidence="12" type="ORF">NAF29_16410</name>
</gene>
<keyword evidence="4 10" id="KW-0378">Hydrolase</keyword>
<dbReference type="HAMAP" id="MF_01486">
    <property type="entry name" value="RecC"/>
    <property type="match status" value="1"/>
</dbReference>
<keyword evidence="8 10" id="KW-0238">DNA-binding</keyword>
<dbReference type="Gene3D" id="1.10.10.990">
    <property type="match status" value="1"/>
</dbReference>
<evidence type="ECO:0000256" key="2">
    <source>
        <dbReference type="ARBA" id="ARBA00022741"/>
    </source>
</evidence>
<evidence type="ECO:0000256" key="4">
    <source>
        <dbReference type="ARBA" id="ARBA00022801"/>
    </source>
</evidence>
<sequence>MLHIYQSNLTEVLLHGLSHVLRQPLPTMSVLDPEHILVQNPDMAQWLKIELAQAHGIAANVEFPLPSSFMWRVFHALFKSQIPEQTPFSKDQITWQIMQLLPGFQHHPSFTWTHRYLDQLGTPEGQLKLYQLSGSIADIFDQYLMYRPDWISHWENGEGLDKIPEAHHWQALLWQAVANAIVDNTGCKLHRGRLLQETIETLNASEPLDVSSLPKRIVIFGISAMPEQTLLLINGLGRHIDVHWFQLNPCREFWLDIIDPKTKAKLAADAKYIHLDELEESRYFLVGNPLLAAMGTLGREHLSLMYEQLDADLIEEYPDYPSTGALCALQTEILNLHCRQQFEALNVEQLGSNLGKVPLKLSELNNVQFHSCYSPMREVEALKDQLLHLFDQDPMLTPNDVLIMMPDVGLYAPFIHTVLAAKQNDVFIPYSINDLSAIQESPLLDSLIRLLSLPDSRFQASEIMSILEIPAVLKRFEMDEVDLESVKHWLNEVGVRWGRDGKQRADLGVGQYSQNSWQFGIDRLMAGYAMHPDQGMFDQSLPYIEVEGSNGELVGKLMMFVDALDVTREALQQPRSIGDWTATIAALMARFYQADSDEQIMLQRASRSLERFHQGAQTAQFEDEVSALVVRDYLKQNLTAAQSGKRFRAGALNFCTLMPMRTIPFKVVCLLGMNDGMFPRVATPVSFDLMQNERRRGDRSRRLDDRYLFLEALLSARQHLHISWVGRDIRDDSELPPSILVSELRDYMAESWCIDGHQEFPPETAANTLLREMTTHHALQPFHPRYFDETNPQSYAVQWMKALQHKPSAAPFCEQPLFVEASDNVIEMRQLEAMLTKPCEVFLQRQLGVYFDELSDTDEDNEPFELDALERWYLKDRALSAGLTGDAKNTQRFMQNYRHSGALPVAEAGEMELTNASESIASLLVLLPQLNANLNNFEELRIHVGLQLVAGSVPAGHAGKYCYVKPGSLKGRDVMRAWIRHVAVCATQSHACETWALDSERGRIFMPIAKDEAKQLLADYVGIYQQGLSRPLPFFVESAHRFMQHQEAAKDAEEIKASVLGNWIANFGHIPGEGENAYIQRCYPNLDDVWPEFTELSQRLLGPIAHYSETFKVRGRYTTSPKHAQLVERLEAGQ</sequence>
<dbReference type="InterPro" id="IPR027417">
    <property type="entry name" value="P-loop_NTPase"/>
</dbReference>
<evidence type="ECO:0000256" key="8">
    <source>
        <dbReference type="ARBA" id="ARBA00023125"/>
    </source>
</evidence>
<organism evidence="12 13">
    <name type="scientific">Echinimonas agarilytica</name>
    <dbReference type="NCBI Taxonomy" id="1215918"/>
    <lineage>
        <taxon>Bacteria</taxon>
        <taxon>Pseudomonadati</taxon>
        <taxon>Pseudomonadota</taxon>
        <taxon>Gammaproteobacteria</taxon>
        <taxon>Alteromonadales</taxon>
        <taxon>Echinimonadaceae</taxon>
        <taxon>Echinimonas</taxon>
    </lineage>
</organism>
<dbReference type="Proteomes" id="UP001165393">
    <property type="component" value="Unassembled WGS sequence"/>
</dbReference>
<keyword evidence="1 10" id="KW-0540">Nuclease</keyword>
<evidence type="ECO:0000313" key="12">
    <source>
        <dbReference type="EMBL" id="MCM2681232.1"/>
    </source>
</evidence>
<evidence type="ECO:0000256" key="5">
    <source>
        <dbReference type="ARBA" id="ARBA00022806"/>
    </source>
</evidence>
<keyword evidence="5 10" id="KW-0347">Helicase</keyword>
<dbReference type="InterPro" id="IPR041500">
    <property type="entry name" value="RecC_C"/>
</dbReference>
<protein>
    <recommendedName>
        <fullName evidence="10">RecBCD enzyme subunit RecC</fullName>
    </recommendedName>
    <alternativeName>
        <fullName evidence="10">Exonuclease V subunit RecC</fullName>
        <shortName evidence="10">ExoV subunit RecC</shortName>
    </alternativeName>
    <alternativeName>
        <fullName evidence="10">Helicase/nuclease RecBCD subunit RecC</fullName>
    </alternativeName>
</protein>
<comment type="similarity">
    <text evidence="10">Belongs to the RecC family.</text>
</comment>
<dbReference type="PANTHER" id="PTHR30591">
    <property type="entry name" value="RECBCD ENZYME SUBUNIT RECC"/>
    <property type="match status" value="1"/>
</dbReference>
<evidence type="ECO:0000256" key="1">
    <source>
        <dbReference type="ARBA" id="ARBA00022722"/>
    </source>
</evidence>
<evidence type="ECO:0000256" key="7">
    <source>
        <dbReference type="ARBA" id="ARBA00022840"/>
    </source>
</evidence>
<evidence type="ECO:0000256" key="9">
    <source>
        <dbReference type="ARBA" id="ARBA00023204"/>
    </source>
</evidence>
<evidence type="ECO:0000256" key="10">
    <source>
        <dbReference type="HAMAP-Rule" id="MF_01486"/>
    </source>
</evidence>
<dbReference type="Gene3D" id="1.10.10.160">
    <property type="match status" value="1"/>
</dbReference>
<dbReference type="SUPFAM" id="SSF52980">
    <property type="entry name" value="Restriction endonuclease-like"/>
    <property type="match status" value="1"/>
</dbReference>
<keyword evidence="13" id="KW-1185">Reference proteome</keyword>
<evidence type="ECO:0000313" key="13">
    <source>
        <dbReference type="Proteomes" id="UP001165393"/>
    </source>
</evidence>
<dbReference type="GO" id="GO:0000724">
    <property type="term" value="P:double-strand break repair via homologous recombination"/>
    <property type="evidence" value="ECO:0007669"/>
    <property type="project" value="UniProtKB-UniRule"/>
</dbReference>
<keyword evidence="9 10" id="KW-0234">DNA repair</keyword>
<evidence type="ECO:0000256" key="6">
    <source>
        <dbReference type="ARBA" id="ARBA00022839"/>
    </source>
</evidence>
<evidence type="ECO:0000256" key="3">
    <source>
        <dbReference type="ARBA" id="ARBA00022763"/>
    </source>
</evidence>
<dbReference type="Pfam" id="PF17946">
    <property type="entry name" value="RecC_C"/>
    <property type="match status" value="1"/>
</dbReference>
<reference evidence="12 13" key="1">
    <citation type="journal article" date="2013" name="Antonie Van Leeuwenhoek">
        <title>Echinimonas agarilytica gen. nov., sp. nov., a new gammaproteobacterium isolated from the sea urchin Strongylocentrotus intermedius.</title>
        <authorList>
            <person name="Nedashkovskaya O.I."/>
            <person name="Stenkova A.M."/>
            <person name="Zhukova N.V."/>
            <person name="Van Trappen S."/>
            <person name="Lee J.S."/>
            <person name="Kim S.B."/>
        </authorList>
    </citation>
    <scope>NUCLEOTIDE SEQUENCE [LARGE SCALE GENOMIC DNA]</scope>
    <source>
        <strain evidence="12 13">KMM 6351</strain>
    </source>
</reference>
<dbReference type="GO" id="GO:0003677">
    <property type="term" value="F:DNA binding"/>
    <property type="evidence" value="ECO:0007669"/>
    <property type="project" value="UniProtKB-UniRule"/>
</dbReference>
<dbReference type="GO" id="GO:0003678">
    <property type="term" value="F:DNA helicase activity"/>
    <property type="evidence" value="ECO:0007669"/>
    <property type="project" value="UniProtKB-UniRule"/>
</dbReference>
<dbReference type="Pfam" id="PF04257">
    <property type="entry name" value="Exonuc_V_gamma"/>
    <property type="match status" value="1"/>
</dbReference>
<dbReference type="GO" id="GO:0008854">
    <property type="term" value="F:exodeoxyribonuclease V activity"/>
    <property type="evidence" value="ECO:0007669"/>
    <property type="project" value="InterPro"/>
</dbReference>
<keyword evidence="3 10" id="KW-0227">DNA damage</keyword>
<comment type="function">
    <text evidence="10">A helicase/nuclease that prepares dsDNA breaks (DSB) for recombinational DNA repair. Binds to DSBs and unwinds DNA via a highly rapid and processive ATP-dependent bidirectional helicase activity. Unwinds dsDNA until it encounters a Chi (crossover hotspot instigator) sequence from the 3' direction. Cuts ssDNA a few nucleotides 3' to the Chi site. The properties and activities of the enzyme are changed at Chi. The Chi-altered holoenzyme produces a long 3'-ssDNA overhang and facilitates RecA-binding to the ssDNA for homologous DNA recombination and repair. Holoenzyme degrades any linearized DNA that is unable to undergo homologous recombination. In the holoenzyme this subunit recognizes the wild-type Chi sequence, and when added to isolated RecB increases its ATP-dependent helicase processivity.</text>
</comment>
<dbReference type="PANTHER" id="PTHR30591:SF1">
    <property type="entry name" value="RECBCD ENZYME SUBUNIT RECC"/>
    <property type="match status" value="1"/>
</dbReference>
<dbReference type="NCBIfam" id="TIGR01450">
    <property type="entry name" value="recC"/>
    <property type="match status" value="1"/>
</dbReference>
<keyword evidence="7 10" id="KW-0067">ATP-binding</keyword>
<comment type="miscellaneous">
    <text evidence="10">In the RecBCD complex, RecB has a slow 3'-5' helicase, an exonuclease activity and loads RecA onto ssDNA, RecD has a fast 5'-3' helicase activity, while RecC stimulates the ATPase and processivity of the RecB helicase and contributes to recognition of the Chi site.</text>
</comment>
<proteinExistence type="inferred from homology"/>
<dbReference type="AlphaFoldDB" id="A0AA42B8T1"/>
<dbReference type="Gene3D" id="3.40.50.300">
    <property type="entry name" value="P-loop containing nucleotide triphosphate hydrolases"/>
    <property type="match status" value="2"/>
</dbReference>
<dbReference type="SUPFAM" id="SSF52540">
    <property type="entry name" value="P-loop containing nucleoside triphosphate hydrolases"/>
    <property type="match status" value="2"/>
</dbReference>
<dbReference type="GO" id="GO:0005524">
    <property type="term" value="F:ATP binding"/>
    <property type="evidence" value="ECO:0007669"/>
    <property type="project" value="UniProtKB-UniRule"/>
</dbReference>
<dbReference type="InterPro" id="IPR013986">
    <property type="entry name" value="DExx_box_DNA_helicase_dom_sf"/>
</dbReference>
<keyword evidence="2 10" id="KW-0547">Nucleotide-binding</keyword>
<dbReference type="GO" id="GO:0009338">
    <property type="term" value="C:exodeoxyribonuclease V complex"/>
    <property type="evidence" value="ECO:0007669"/>
    <property type="project" value="InterPro"/>
</dbReference>
<feature type="domain" description="RecC C-terminal" evidence="11">
    <location>
        <begin position="825"/>
        <end position="1046"/>
    </location>
</feature>
<dbReference type="InterPro" id="IPR011335">
    <property type="entry name" value="Restrct_endonuc-II-like"/>
</dbReference>
<comment type="subunit">
    <text evidence="10">Heterotrimer of RecB, RecC and RecD. All subunits contribute to DNA-binding.</text>
</comment>
<evidence type="ECO:0000259" key="11">
    <source>
        <dbReference type="Pfam" id="PF17946"/>
    </source>
</evidence>
<dbReference type="PIRSF" id="PIRSF000980">
    <property type="entry name" value="RecC"/>
    <property type="match status" value="1"/>
</dbReference>
<name>A0AA42B8T1_9GAMM</name>
<dbReference type="InterPro" id="IPR006697">
    <property type="entry name" value="RecC"/>
</dbReference>
<comment type="caution">
    <text evidence="12">The sequence shown here is derived from an EMBL/GenBank/DDBJ whole genome shotgun (WGS) entry which is preliminary data.</text>
</comment>
<dbReference type="Gene3D" id="3.40.50.10930">
    <property type="match status" value="1"/>
</dbReference>
<dbReference type="EMBL" id="JAMQGP010000009">
    <property type="protein sequence ID" value="MCM2681232.1"/>
    <property type="molecule type" value="Genomic_DNA"/>
</dbReference>
<accession>A0AA42B8T1</accession>